<feature type="region of interest" description="Disordered" evidence="1">
    <location>
        <begin position="172"/>
        <end position="204"/>
    </location>
</feature>
<evidence type="ECO:0000259" key="3">
    <source>
        <dbReference type="Pfam" id="PF10400"/>
    </source>
</evidence>
<accession>A0ABV2VQE5</accession>
<organism evidence="4 5">
    <name type="scientific">Micromonospora fulviviridis</name>
    <dbReference type="NCBI Taxonomy" id="47860"/>
    <lineage>
        <taxon>Bacteria</taxon>
        <taxon>Bacillati</taxon>
        <taxon>Actinomycetota</taxon>
        <taxon>Actinomycetes</taxon>
        <taxon>Micromonosporales</taxon>
        <taxon>Micromonosporaceae</taxon>
        <taxon>Micromonospora</taxon>
    </lineage>
</organism>
<dbReference type="InterPro" id="IPR036388">
    <property type="entry name" value="WH-like_DNA-bd_sf"/>
</dbReference>
<proteinExistence type="predicted"/>
<dbReference type="InterPro" id="IPR036390">
    <property type="entry name" value="WH_DNA-bd_sf"/>
</dbReference>
<sequence>MSIRHALLALLTEGSKYGLQLRQEFEARTGEVWPLNVGQVYTTLQRLEREGLVESDERDGAQRRFRITAGGERELDTWLRTPPDATAPPRDELVIKVQVAVRMPGVDVREILQVHRRRLVEEMQRYTHLKADADPEDIALGLVVDAELFRLESVVRWLDAADARLHRLPATATTGVAPSDRARPAGPATDAPAESAPAREEARR</sequence>
<dbReference type="PANTHER" id="PTHR43252">
    <property type="entry name" value="TRANSCRIPTIONAL REGULATOR YQJI"/>
    <property type="match status" value="1"/>
</dbReference>
<dbReference type="InterPro" id="IPR005149">
    <property type="entry name" value="Tscrpt_reg_PadR_N"/>
</dbReference>
<dbReference type="InterPro" id="IPR018309">
    <property type="entry name" value="Tscrpt_reg_PadR_C"/>
</dbReference>
<evidence type="ECO:0000313" key="5">
    <source>
        <dbReference type="Proteomes" id="UP001550348"/>
    </source>
</evidence>
<dbReference type="Proteomes" id="UP001550348">
    <property type="component" value="Unassembled WGS sequence"/>
</dbReference>
<dbReference type="PANTHER" id="PTHR43252:SF6">
    <property type="entry name" value="NEGATIVE TRANSCRIPTION REGULATOR PADR"/>
    <property type="match status" value="1"/>
</dbReference>
<dbReference type="Gene3D" id="1.10.10.10">
    <property type="entry name" value="Winged helix-like DNA-binding domain superfamily/Winged helix DNA-binding domain"/>
    <property type="match status" value="1"/>
</dbReference>
<protein>
    <submittedName>
        <fullName evidence="4">PadR family transcriptional regulator</fullName>
    </submittedName>
</protein>
<evidence type="ECO:0000256" key="1">
    <source>
        <dbReference type="SAM" id="MobiDB-lite"/>
    </source>
</evidence>
<gene>
    <name evidence="4" type="ORF">ABZ071_24490</name>
</gene>
<dbReference type="Pfam" id="PF03551">
    <property type="entry name" value="PadR"/>
    <property type="match status" value="1"/>
</dbReference>
<dbReference type="RefSeq" id="WP_355666647.1">
    <property type="nucleotide sequence ID" value="NZ_JBEXRX010000089.1"/>
</dbReference>
<dbReference type="Pfam" id="PF10400">
    <property type="entry name" value="Vir_act_alpha_C"/>
    <property type="match status" value="1"/>
</dbReference>
<comment type="caution">
    <text evidence="4">The sequence shown here is derived from an EMBL/GenBank/DDBJ whole genome shotgun (WGS) entry which is preliminary data.</text>
</comment>
<name>A0ABV2VQE5_9ACTN</name>
<evidence type="ECO:0000313" key="4">
    <source>
        <dbReference type="EMBL" id="MEU0155013.1"/>
    </source>
</evidence>
<feature type="domain" description="Transcription regulator PadR N-terminal" evidence="2">
    <location>
        <begin position="7"/>
        <end position="76"/>
    </location>
</feature>
<dbReference type="SUPFAM" id="SSF46785">
    <property type="entry name" value="Winged helix' DNA-binding domain"/>
    <property type="match status" value="1"/>
</dbReference>
<dbReference type="EMBL" id="JBEXRX010000089">
    <property type="protein sequence ID" value="MEU0155013.1"/>
    <property type="molecule type" value="Genomic_DNA"/>
</dbReference>
<evidence type="ECO:0000259" key="2">
    <source>
        <dbReference type="Pfam" id="PF03551"/>
    </source>
</evidence>
<reference evidence="4 5" key="1">
    <citation type="submission" date="2024-06" db="EMBL/GenBank/DDBJ databases">
        <title>The Natural Products Discovery Center: Release of the First 8490 Sequenced Strains for Exploring Actinobacteria Biosynthetic Diversity.</title>
        <authorList>
            <person name="Kalkreuter E."/>
            <person name="Kautsar S.A."/>
            <person name="Yang D."/>
            <person name="Bader C.D."/>
            <person name="Teijaro C.N."/>
            <person name="Fluegel L."/>
            <person name="Davis C.M."/>
            <person name="Simpson J.R."/>
            <person name="Lauterbach L."/>
            <person name="Steele A.D."/>
            <person name="Gui C."/>
            <person name="Meng S."/>
            <person name="Li G."/>
            <person name="Viehrig K."/>
            <person name="Ye F."/>
            <person name="Su P."/>
            <person name="Kiefer A.F."/>
            <person name="Nichols A."/>
            <person name="Cepeda A.J."/>
            <person name="Yan W."/>
            <person name="Fan B."/>
            <person name="Jiang Y."/>
            <person name="Adhikari A."/>
            <person name="Zheng C.-J."/>
            <person name="Schuster L."/>
            <person name="Cowan T.M."/>
            <person name="Smanski M.J."/>
            <person name="Chevrette M.G."/>
            <person name="De Carvalho L.P.S."/>
            <person name="Shen B."/>
        </authorList>
    </citation>
    <scope>NUCLEOTIDE SEQUENCE [LARGE SCALE GENOMIC DNA]</scope>
    <source>
        <strain evidence="4 5">NPDC006286</strain>
    </source>
</reference>
<keyword evidence="5" id="KW-1185">Reference proteome</keyword>
<feature type="domain" description="Transcription regulator PadR C-terminal" evidence="3">
    <location>
        <begin position="90"/>
        <end position="165"/>
    </location>
</feature>